<sequence length="433" mass="47085">MAYLGDAMNLPPHHHPARDAVVALLGSAPFGRAITITIVASAYLAFVLKVTIDWPGFIAIVAALVVLSAGSLAVRRHELEWRGILPISLLVFVGWSTLSVFWTDYQWASLSSILYQLAFAFLGIYVALTRDLIQIVRAFGDVMRVILLTSLVLEVMSGLLLDVPFIFLKISGNLAAGGPIQGLFGSRNQLGLIALIALVTFFIELRTRSVHPQLATFSLALGAVTLWFTRSPVAFGTTVVVALAALALFALRRLDPASRRVAQFTLLSGLLLVGVIGILARSQVVRILNAGSEFEYRYSLWRSITAVNPENSLEGFGWIGYWRTNLPPYSGIGGVPAINQSALSAFVDVWFQLGLVGLTAFVVFVVLALGRSWVLASNKRSVVYLWPALVLVVLIAVSTAESTALVEFGWFTLVVCALKASQDLSWRTRLPQD</sequence>
<dbReference type="PANTHER" id="PTHR37422:SF13">
    <property type="entry name" value="LIPOPOLYSACCHARIDE BIOSYNTHESIS PROTEIN PA4999-RELATED"/>
    <property type="match status" value="1"/>
</dbReference>
<feature type="transmembrane region" description="Helical" evidence="1">
    <location>
        <begin position="54"/>
        <end position="74"/>
    </location>
</feature>
<dbReference type="Proteomes" id="UP000237983">
    <property type="component" value="Unassembled WGS sequence"/>
</dbReference>
<evidence type="ECO:0000313" key="2">
    <source>
        <dbReference type="EMBL" id="PRY68915.1"/>
    </source>
</evidence>
<organism evidence="2 3">
    <name type="scientific">Glaciihabitans tibetensis</name>
    <dbReference type="NCBI Taxonomy" id="1266600"/>
    <lineage>
        <taxon>Bacteria</taxon>
        <taxon>Bacillati</taxon>
        <taxon>Actinomycetota</taxon>
        <taxon>Actinomycetes</taxon>
        <taxon>Micrococcales</taxon>
        <taxon>Microbacteriaceae</taxon>
        <taxon>Glaciihabitans</taxon>
    </lineage>
</organism>
<feature type="transmembrane region" description="Helical" evidence="1">
    <location>
        <begin position="145"/>
        <end position="167"/>
    </location>
</feature>
<evidence type="ECO:0000313" key="3">
    <source>
        <dbReference type="Proteomes" id="UP000237983"/>
    </source>
</evidence>
<proteinExistence type="predicted"/>
<keyword evidence="1" id="KW-1133">Transmembrane helix</keyword>
<dbReference type="InterPro" id="IPR051533">
    <property type="entry name" value="WaaL-like"/>
</dbReference>
<dbReference type="PANTHER" id="PTHR37422">
    <property type="entry name" value="TEICHURONIC ACID BIOSYNTHESIS PROTEIN TUAE"/>
    <property type="match status" value="1"/>
</dbReference>
<accession>A0A2T0VFE4</accession>
<feature type="transmembrane region" description="Helical" evidence="1">
    <location>
        <begin position="81"/>
        <end position="101"/>
    </location>
</feature>
<name>A0A2T0VFE4_9MICO</name>
<protein>
    <submittedName>
        <fullName evidence="2">O-antigen ligase</fullName>
    </submittedName>
</protein>
<feature type="transmembrane region" description="Helical" evidence="1">
    <location>
        <begin position="187"/>
        <end position="203"/>
    </location>
</feature>
<feature type="transmembrane region" description="Helical" evidence="1">
    <location>
        <begin position="261"/>
        <end position="280"/>
    </location>
</feature>
<feature type="transmembrane region" description="Helical" evidence="1">
    <location>
        <begin position="210"/>
        <end position="228"/>
    </location>
</feature>
<feature type="transmembrane region" description="Helical" evidence="1">
    <location>
        <begin position="349"/>
        <end position="369"/>
    </location>
</feature>
<keyword evidence="1" id="KW-0472">Membrane</keyword>
<dbReference type="GO" id="GO:0016874">
    <property type="term" value="F:ligase activity"/>
    <property type="evidence" value="ECO:0007669"/>
    <property type="project" value="UniProtKB-KW"/>
</dbReference>
<dbReference type="AlphaFoldDB" id="A0A2T0VFE4"/>
<keyword evidence="3" id="KW-1185">Reference proteome</keyword>
<dbReference type="EMBL" id="PVTL01000003">
    <property type="protein sequence ID" value="PRY68915.1"/>
    <property type="molecule type" value="Genomic_DNA"/>
</dbReference>
<keyword evidence="1" id="KW-0812">Transmembrane</keyword>
<gene>
    <name evidence="2" type="ORF">B0I08_103120</name>
</gene>
<feature type="transmembrane region" description="Helical" evidence="1">
    <location>
        <begin position="21"/>
        <end position="48"/>
    </location>
</feature>
<evidence type="ECO:0000256" key="1">
    <source>
        <dbReference type="SAM" id="Phobius"/>
    </source>
</evidence>
<comment type="caution">
    <text evidence="2">The sequence shown here is derived from an EMBL/GenBank/DDBJ whole genome shotgun (WGS) entry which is preliminary data.</text>
</comment>
<feature type="transmembrane region" description="Helical" evidence="1">
    <location>
        <begin position="113"/>
        <end position="133"/>
    </location>
</feature>
<keyword evidence="2" id="KW-0436">Ligase</keyword>
<feature type="transmembrane region" description="Helical" evidence="1">
    <location>
        <begin position="234"/>
        <end position="254"/>
    </location>
</feature>
<feature type="transmembrane region" description="Helical" evidence="1">
    <location>
        <begin position="381"/>
        <end position="398"/>
    </location>
</feature>
<reference evidence="2 3" key="1">
    <citation type="submission" date="2018-03" db="EMBL/GenBank/DDBJ databases">
        <title>Genomic Encyclopedia of Type Strains, Phase III (KMG-III): the genomes of soil and plant-associated and newly described type strains.</title>
        <authorList>
            <person name="Whitman W."/>
        </authorList>
    </citation>
    <scope>NUCLEOTIDE SEQUENCE [LARGE SCALE GENOMIC DNA]</scope>
    <source>
        <strain evidence="2 3">CGMCC 1.12484</strain>
    </source>
</reference>